<accession>A0AAD6FGK5</accession>
<feature type="non-terminal residue" evidence="1">
    <location>
        <position position="1"/>
    </location>
</feature>
<dbReference type="AlphaFoldDB" id="A0AAD6FGK5"/>
<proteinExistence type="predicted"/>
<sequence>QTDRGTQMLDSYSPPPVHPTSILVIGARMCPAPTQLLLCIHWTDFFGLWSGLPVTGKRCTAAALQRRSQCPGRKDLCTLLLLCGQQVVVPVSAHSVSQLKQSGIPRLSSTHLATTRPEASRSCDPLTPFTSAELVLKK</sequence>
<reference evidence="1" key="1">
    <citation type="submission" date="2022-11" db="EMBL/GenBank/DDBJ databases">
        <title>Chromosome-level genome of Pogonophryne albipinna.</title>
        <authorList>
            <person name="Jo E."/>
        </authorList>
    </citation>
    <scope>NUCLEOTIDE SEQUENCE</scope>
    <source>
        <strain evidence="1">SGF0006</strain>
        <tissue evidence="1">Muscle</tissue>
    </source>
</reference>
<evidence type="ECO:0000313" key="1">
    <source>
        <dbReference type="EMBL" id="KAJ4934012.1"/>
    </source>
</evidence>
<dbReference type="EMBL" id="JAPTMU010000012">
    <property type="protein sequence ID" value="KAJ4934012.1"/>
    <property type="molecule type" value="Genomic_DNA"/>
</dbReference>
<protein>
    <submittedName>
        <fullName evidence="1">Uncharacterized protein</fullName>
    </submittedName>
</protein>
<gene>
    <name evidence="1" type="ORF">JOQ06_006820</name>
</gene>
<organism evidence="1 2">
    <name type="scientific">Pogonophryne albipinna</name>
    <dbReference type="NCBI Taxonomy" id="1090488"/>
    <lineage>
        <taxon>Eukaryota</taxon>
        <taxon>Metazoa</taxon>
        <taxon>Chordata</taxon>
        <taxon>Craniata</taxon>
        <taxon>Vertebrata</taxon>
        <taxon>Euteleostomi</taxon>
        <taxon>Actinopterygii</taxon>
        <taxon>Neopterygii</taxon>
        <taxon>Teleostei</taxon>
        <taxon>Neoteleostei</taxon>
        <taxon>Acanthomorphata</taxon>
        <taxon>Eupercaria</taxon>
        <taxon>Perciformes</taxon>
        <taxon>Notothenioidei</taxon>
        <taxon>Pogonophryne</taxon>
    </lineage>
</organism>
<dbReference type="Proteomes" id="UP001219934">
    <property type="component" value="Unassembled WGS sequence"/>
</dbReference>
<keyword evidence="2" id="KW-1185">Reference proteome</keyword>
<evidence type="ECO:0000313" key="2">
    <source>
        <dbReference type="Proteomes" id="UP001219934"/>
    </source>
</evidence>
<feature type="non-terminal residue" evidence="1">
    <location>
        <position position="138"/>
    </location>
</feature>
<comment type="caution">
    <text evidence="1">The sequence shown here is derived from an EMBL/GenBank/DDBJ whole genome shotgun (WGS) entry which is preliminary data.</text>
</comment>
<name>A0AAD6FGK5_9TELE</name>